<dbReference type="SMART" id="SM00443">
    <property type="entry name" value="G_patch"/>
    <property type="match status" value="1"/>
</dbReference>
<dbReference type="Proteomes" id="UP000684084">
    <property type="component" value="Unassembled WGS sequence"/>
</dbReference>
<keyword evidence="4 6" id="KW-0508">mRNA splicing</keyword>
<dbReference type="Pfam" id="PF01585">
    <property type="entry name" value="G-patch"/>
    <property type="match status" value="1"/>
</dbReference>
<evidence type="ECO:0000256" key="2">
    <source>
        <dbReference type="ARBA" id="ARBA00022664"/>
    </source>
</evidence>
<proteinExistence type="predicted"/>
<dbReference type="AlphaFoldDB" id="A0A915YX20"/>
<feature type="compositionally biased region" description="Basic and acidic residues" evidence="7">
    <location>
        <begin position="341"/>
        <end position="350"/>
    </location>
</feature>
<dbReference type="PROSITE" id="PS50174">
    <property type="entry name" value="G_PATCH"/>
    <property type="match status" value="1"/>
</dbReference>
<sequence>MSSLYGDLPPPTHSSPGGGTGEKEETTKQQSTNNATTTTTSTTTSSTSVTEITSATSTSKPTKSALPAGWTPGTLRFMPTIQRKPVAQSKPRLTSRVTISSPPVPAIATTNPSVSNPTTSSSSATALTTATINSTTSNVTANLSVLNQQQTNTTTFSTSVSAHNNTSPTQALASSIDNRLSIATNSTTSPPKQNTFSEDVNDFKSVLNVQRNQRGFDKKKQLNKGGKKQAQLSLEDDYDPTRPNDYEDYKEMEKRRRDDEIYRRQEERKRQRSMSPERDRRSPRRYFPPPLLYEDSPPSEAENTPPVSHTPPVARSPPAKIDLDMTGEEAFLRRARLSNRTIEETSKSPEQKSTSGGSGEDFAHRMMAKYGWQEGQGLGKNEQGISEPLSVQKTDIRSGIIVNNNPPTKSDSKENEIAANNLPNTELPSKVILLTNMVGPGEVDDTLQEETADECNEKYGTVERCLIYEVPHRKLPDDEAVRIFVKFEDIVAAIRAKKDLNGRFFGGRQVSAQFFDEQRFDRLDLAPSQAELQRSKQKENFK</sequence>
<evidence type="ECO:0000256" key="3">
    <source>
        <dbReference type="ARBA" id="ARBA00022884"/>
    </source>
</evidence>
<comment type="caution">
    <text evidence="9">The sequence shown here is derived from an EMBL/GenBank/DDBJ whole genome shotgun (WGS) entry which is preliminary data.</text>
</comment>
<evidence type="ECO:0000256" key="4">
    <source>
        <dbReference type="ARBA" id="ARBA00023187"/>
    </source>
</evidence>
<dbReference type="GO" id="GO:0045292">
    <property type="term" value="P:mRNA cis splicing, via spliceosome"/>
    <property type="evidence" value="ECO:0007669"/>
    <property type="project" value="UniProtKB-UniRule"/>
</dbReference>
<dbReference type="FunFam" id="3.30.70.330:FF:000382">
    <property type="entry name" value="G-patch domain-containing protein"/>
    <property type="match status" value="1"/>
</dbReference>
<dbReference type="Gene3D" id="3.30.70.330">
    <property type="match status" value="1"/>
</dbReference>
<dbReference type="SMART" id="SM00361">
    <property type="entry name" value="RRM_1"/>
    <property type="match status" value="1"/>
</dbReference>
<dbReference type="CDD" id="cd12647">
    <property type="entry name" value="RRM_UHM_SPF45"/>
    <property type="match status" value="1"/>
</dbReference>
<dbReference type="VEuPathDB" id="FungiDB:RhiirFUN_022009"/>
<feature type="compositionally biased region" description="Low complexity" evidence="7">
    <location>
        <begin position="108"/>
        <end position="122"/>
    </location>
</feature>
<dbReference type="PANTHER" id="PTHR13288">
    <property type="entry name" value="SPLICING FACTOR 45 SPF45"/>
    <property type="match status" value="1"/>
</dbReference>
<comment type="subcellular location">
    <subcellularLocation>
        <location evidence="1">Nucleus</location>
    </subcellularLocation>
</comment>
<evidence type="ECO:0000313" key="10">
    <source>
        <dbReference type="Proteomes" id="UP000684084"/>
    </source>
</evidence>
<protein>
    <recommendedName>
        <fullName evidence="8">G-patch domain-containing protein</fullName>
    </recommendedName>
</protein>
<dbReference type="InterPro" id="IPR034653">
    <property type="entry name" value="SPF45_RRM"/>
</dbReference>
<dbReference type="InterPro" id="IPR035979">
    <property type="entry name" value="RBD_domain_sf"/>
</dbReference>
<feature type="compositionally biased region" description="Low complexity" evidence="7">
    <location>
        <begin position="28"/>
        <end position="65"/>
    </location>
</feature>
<keyword evidence="3 6" id="KW-0694">RNA-binding</keyword>
<evidence type="ECO:0000256" key="1">
    <source>
        <dbReference type="ARBA" id="ARBA00004123"/>
    </source>
</evidence>
<keyword evidence="2 6" id="KW-0507">mRNA processing</keyword>
<evidence type="ECO:0000256" key="6">
    <source>
        <dbReference type="PIRNR" id="PIRNR031066"/>
    </source>
</evidence>
<feature type="compositionally biased region" description="Basic and acidic residues" evidence="7">
    <location>
        <begin position="239"/>
        <end position="280"/>
    </location>
</feature>
<feature type="region of interest" description="Disordered" evidence="7">
    <location>
        <begin position="337"/>
        <end position="361"/>
    </location>
</feature>
<dbReference type="InterPro" id="IPR000467">
    <property type="entry name" value="G_patch_dom"/>
</dbReference>
<dbReference type="EMBL" id="CAGKOT010000006">
    <property type="protein sequence ID" value="CAB5347609.1"/>
    <property type="molecule type" value="Genomic_DNA"/>
</dbReference>
<dbReference type="InterPro" id="IPR000504">
    <property type="entry name" value="RRM_dom"/>
</dbReference>
<keyword evidence="5" id="KW-0539">Nucleus</keyword>
<dbReference type="PIRSF" id="PIRSF031066">
    <property type="entry name" value="Splicing_factor_SPF45"/>
    <property type="match status" value="1"/>
</dbReference>
<reference evidence="9" key="1">
    <citation type="submission" date="2020-05" db="EMBL/GenBank/DDBJ databases">
        <authorList>
            <person name="Rincon C."/>
            <person name="Sanders R I."/>
            <person name="Robbins C."/>
            <person name="Chaturvedi A."/>
        </authorList>
    </citation>
    <scope>NUCLEOTIDE SEQUENCE</scope>
    <source>
        <strain evidence="9">CHB12</strain>
    </source>
</reference>
<feature type="region of interest" description="Disordered" evidence="7">
    <location>
        <begin position="1"/>
        <end position="122"/>
    </location>
</feature>
<feature type="compositionally biased region" description="Polar residues" evidence="7">
    <location>
        <begin position="91"/>
        <end position="101"/>
    </location>
</feature>
<dbReference type="SUPFAM" id="SSF54928">
    <property type="entry name" value="RNA-binding domain, RBD"/>
    <property type="match status" value="1"/>
</dbReference>
<dbReference type="InterPro" id="IPR040052">
    <property type="entry name" value="RBM17"/>
</dbReference>
<dbReference type="SMR" id="A0A915YX20"/>
<evidence type="ECO:0000256" key="5">
    <source>
        <dbReference type="ARBA" id="ARBA00023242"/>
    </source>
</evidence>
<feature type="domain" description="G-patch" evidence="8">
    <location>
        <begin position="359"/>
        <end position="405"/>
    </location>
</feature>
<evidence type="ECO:0000259" key="8">
    <source>
        <dbReference type="PROSITE" id="PS50174"/>
    </source>
</evidence>
<dbReference type="InterPro" id="IPR012677">
    <property type="entry name" value="Nucleotide-bd_a/b_plait_sf"/>
</dbReference>
<dbReference type="GO" id="GO:0003723">
    <property type="term" value="F:RNA binding"/>
    <property type="evidence" value="ECO:0007669"/>
    <property type="project" value="UniProtKB-UniRule"/>
</dbReference>
<evidence type="ECO:0000313" key="9">
    <source>
        <dbReference type="EMBL" id="CAB5347609.1"/>
    </source>
</evidence>
<organism evidence="9 10">
    <name type="scientific">Rhizophagus irregularis</name>
    <dbReference type="NCBI Taxonomy" id="588596"/>
    <lineage>
        <taxon>Eukaryota</taxon>
        <taxon>Fungi</taxon>
        <taxon>Fungi incertae sedis</taxon>
        <taxon>Mucoromycota</taxon>
        <taxon>Glomeromycotina</taxon>
        <taxon>Glomeromycetes</taxon>
        <taxon>Glomerales</taxon>
        <taxon>Glomeraceae</taxon>
        <taxon>Rhizophagus</taxon>
    </lineage>
</organism>
<dbReference type="GO" id="GO:0071011">
    <property type="term" value="C:precatalytic spliceosome"/>
    <property type="evidence" value="ECO:0007669"/>
    <property type="project" value="TreeGrafter"/>
</dbReference>
<dbReference type="PANTHER" id="PTHR13288:SF8">
    <property type="entry name" value="SPLICING FACTOR 45"/>
    <property type="match status" value="1"/>
</dbReference>
<dbReference type="InterPro" id="IPR003954">
    <property type="entry name" value="RRM_euk-type"/>
</dbReference>
<evidence type="ECO:0000256" key="7">
    <source>
        <dbReference type="SAM" id="MobiDB-lite"/>
    </source>
</evidence>
<accession>A0A915YX20</accession>
<name>A0A915YX20_9GLOM</name>
<gene>
    <name evidence="9" type="ORF">CHRIB12_LOCUS4422</name>
</gene>
<dbReference type="Pfam" id="PF00076">
    <property type="entry name" value="RRM_1"/>
    <property type="match status" value="1"/>
</dbReference>
<dbReference type="OrthoDB" id="5411533at2759"/>
<feature type="region of interest" description="Disordered" evidence="7">
    <location>
        <begin position="211"/>
        <end position="321"/>
    </location>
</feature>